<accession>A0A430B3F3</accession>
<dbReference type="AlphaFoldDB" id="A0A430B3F3"/>
<organism evidence="2 3">
    <name type="scientific">Vagococcus carniphilus</name>
    <dbReference type="NCBI Taxonomy" id="218144"/>
    <lineage>
        <taxon>Bacteria</taxon>
        <taxon>Bacillati</taxon>
        <taxon>Bacillota</taxon>
        <taxon>Bacilli</taxon>
        <taxon>Lactobacillales</taxon>
        <taxon>Enterococcaceae</taxon>
        <taxon>Vagococcus</taxon>
    </lineage>
</organism>
<keyword evidence="1" id="KW-0472">Membrane</keyword>
<dbReference type="OrthoDB" id="2200128at2"/>
<keyword evidence="1" id="KW-1133">Transmembrane helix</keyword>
<sequence>MKKSNYLYILYGVWIAMFFVLTFFSSKNYSLFFLYAVIMFPTSQYVMKKRKAEINQMWGLVEELDMPIQTLSQISGIGVLDLKATKFKDNGAYFPSQKQVKQTIEQLKQIKNSTAENQ</sequence>
<keyword evidence="1" id="KW-0812">Transmembrane</keyword>
<dbReference type="EMBL" id="NGKB01000006">
    <property type="protein sequence ID" value="RSU14875.1"/>
    <property type="molecule type" value="Genomic_DNA"/>
</dbReference>
<dbReference type="RefSeq" id="WP_126793523.1">
    <property type="nucleotide sequence ID" value="NZ_CP060720.1"/>
</dbReference>
<evidence type="ECO:0000313" key="3">
    <source>
        <dbReference type="Proteomes" id="UP000288028"/>
    </source>
</evidence>
<reference evidence="2 3" key="1">
    <citation type="submission" date="2017-05" db="EMBL/GenBank/DDBJ databases">
        <title>Vagococcus spp. assemblies.</title>
        <authorList>
            <person name="Gulvik C.A."/>
        </authorList>
    </citation>
    <scope>NUCLEOTIDE SEQUENCE [LARGE SCALE GENOMIC DNA]</scope>
    <source>
        <strain evidence="2 3">SS1714</strain>
    </source>
</reference>
<keyword evidence="3" id="KW-1185">Reference proteome</keyword>
<feature type="transmembrane region" description="Helical" evidence="1">
    <location>
        <begin position="7"/>
        <end position="24"/>
    </location>
</feature>
<protein>
    <submittedName>
        <fullName evidence="2">Uncharacterized protein</fullName>
    </submittedName>
</protein>
<evidence type="ECO:0000256" key="1">
    <source>
        <dbReference type="SAM" id="Phobius"/>
    </source>
</evidence>
<feature type="transmembrane region" description="Helical" evidence="1">
    <location>
        <begin position="30"/>
        <end position="47"/>
    </location>
</feature>
<evidence type="ECO:0000313" key="2">
    <source>
        <dbReference type="EMBL" id="RSU14875.1"/>
    </source>
</evidence>
<gene>
    <name evidence="2" type="ORF">CBF28_07335</name>
</gene>
<dbReference type="Proteomes" id="UP000288028">
    <property type="component" value="Unassembled WGS sequence"/>
</dbReference>
<proteinExistence type="predicted"/>
<dbReference type="GeneID" id="95579530"/>
<comment type="caution">
    <text evidence="2">The sequence shown here is derived from an EMBL/GenBank/DDBJ whole genome shotgun (WGS) entry which is preliminary data.</text>
</comment>
<name>A0A430B3F3_9ENTE</name>